<gene>
    <name evidence="1" type="ORF">HNP49_002110</name>
</gene>
<comment type="caution">
    <text evidence="1">The sequence shown here is derived from an EMBL/GenBank/DDBJ whole genome shotgun (WGS) entry which is preliminary data.</text>
</comment>
<evidence type="ECO:0000313" key="1">
    <source>
        <dbReference type="EMBL" id="MBB6341942.1"/>
    </source>
</evidence>
<dbReference type="AlphaFoldDB" id="A0A7X0ERY5"/>
<evidence type="ECO:0000313" key="2">
    <source>
        <dbReference type="Proteomes" id="UP000557193"/>
    </source>
</evidence>
<reference evidence="1 2" key="1">
    <citation type="submission" date="2020-08" db="EMBL/GenBank/DDBJ databases">
        <title>Functional genomics of gut bacteria from endangered species of beetles.</title>
        <authorList>
            <person name="Carlos-Shanley C."/>
        </authorList>
    </citation>
    <scope>NUCLEOTIDE SEQUENCE [LARGE SCALE GENOMIC DNA]</scope>
    <source>
        <strain evidence="1 2">S00202</strain>
    </source>
</reference>
<dbReference type="Proteomes" id="UP000557193">
    <property type="component" value="Unassembled WGS sequence"/>
</dbReference>
<accession>A0A7X0ERY5</accession>
<sequence>MKIITLILLVTILSGCSIGLTVVSEERRIDENVYLDAKKGELALTGAKRPITTATVLSAWGPADFEGSEGRCKVWGYHREQGFSGVIPWIILPIPLLVPTGSRDTLLFFIDDSTVAAAKEFGGEKFIGCGIADTAGCSNTFQKSENTISPTDTPLACRK</sequence>
<proteinExistence type="predicted"/>
<keyword evidence="2" id="KW-1185">Reference proteome</keyword>
<dbReference type="RefSeq" id="WP_184683063.1">
    <property type="nucleotide sequence ID" value="NZ_JACHLL010000003.1"/>
</dbReference>
<evidence type="ECO:0008006" key="3">
    <source>
        <dbReference type="Google" id="ProtNLM"/>
    </source>
</evidence>
<dbReference type="PROSITE" id="PS51257">
    <property type="entry name" value="PROKAR_LIPOPROTEIN"/>
    <property type="match status" value="1"/>
</dbReference>
<dbReference type="EMBL" id="JACHLL010000003">
    <property type="protein sequence ID" value="MBB6341942.1"/>
    <property type="molecule type" value="Genomic_DNA"/>
</dbReference>
<organism evidence="1 2">
    <name type="scientific">Pseudomonas fluvialis</name>
    <dbReference type="NCBI Taxonomy" id="1793966"/>
    <lineage>
        <taxon>Bacteria</taxon>
        <taxon>Pseudomonadati</taxon>
        <taxon>Pseudomonadota</taxon>
        <taxon>Gammaproteobacteria</taxon>
        <taxon>Pseudomonadales</taxon>
        <taxon>Pseudomonadaceae</taxon>
        <taxon>Pseudomonas</taxon>
    </lineage>
</organism>
<name>A0A7X0ERY5_9PSED</name>
<protein>
    <recommendedName>
        <fullName evidence="3">Lipoprotein</fullName>
    </recommendedName>
</protein>